<evidence type="ECO:0000313" key="2">
    <source>
        <dbReference type="WBParaSite" id="JU765_v2.g19934.t1"/>
    </source>
</evidence>
<accession>A0AC34QWD1</accession>
<sequence length="570" mass="63276">MLSRLLKSPKPISSLRRLSLTTQKNVIFKSFAKAVPTPSGSFAQYMMKQMWKHYLRDPQKTAIVNVASPSQKMTYGDIYLQSLSVASFLHQNDFRHGSVAAVVLPNCCQYVPIIMGIGLTGGITTPASPIYTEAELTTQFNDSQAKIVFCLDLFLDATLEAVEKSPSVKKVVVLRAFPDSIALPENPMVIDYLDVKKVIPETDHSMIEINEERDMFILPYSSGTTGAPKGVMLTHKNLSTTVVNFDHAMAHDVFGDFDPPYDGFNESQLIFMPFYHIFGFGSLMGALNLGATIATMPKLDLELYCKTVQDYKIRAAMVVPPVMVAFAKHSCVDEYDMSSLEILVSGAAPLGKETIDMVKKRLPNLKHVFQGWGMTEVCMIATIPSLKNPTKPDSVGRLMPGFEMRIVDPSTGKSCNKNEIGEIWLRGKQIMLGYLNRPQSTAECLDDEGWLHTGDIGYADDTHQVFIVDRMKELIKVSGYQVPPAELESLMLTHPKIKDVAVIGIPNERKGEVPRAFVVKSGDVTEQEIEEFVASKVAPYKKLRGGVVFIDEIPKSPAGKILRRVLKEQK</sequence>
<dbReference type="WBParaSite" id="JU765_v2.g19934.t1">
    <property type="protein sequence ID" value="JU765_v2.g19934.t1"/>
    <property type="gene ID" value="JU765_v2.g19934"/>
</dbReference>
<organism evidence="1 2">
    <name type="scientific">Panagrolaimus sp. JU765</name>
    <dbReference type="NCBI Taxonomy" id="591449"/>
    <lineage>
        <taxon>Eukaryota</taxon>
        <taxon>Metazoa</taxon>
        <taxon>Ecdysozoa</taxon>
        <taxon>Nematoda</taxon>
        <taxon>Chromadorea</taxon>
        <taxon>Rhabditida</taxon>
        <taxon>Tylenchina</taxon>
        <taxon>Panagrolaimomorpha</taxon>
        <taxon>Panagrolaimoidea</taxon>
        <taxon>Panagrolaimidae</taxon>
        <taxon>Panagrolaimus</taxon>
    </lineage>
</organism>
<reference evidence="2" key="1">
    <citation type="submission" date="2022-11" db="UniProtKB">
        <authorList>
            <consortium name="WormBaseParasite"/>
        </authorList>
    </citation>
    <scope>IDENTIFICATION</scope>
</reference>
<dbReference type="Proteomes" id="UP000887576">
    <property type="component" value="Unplaced"/>
</dbReference>
<name>A0AC34QWD1_9BILA</name>
<protein>
    <submittedName>
        <fullName evidence="2">4-coumarate--CoA ligase</fullName>
    </submittedName>
</protein>
<proteinExistence type="predicted"/>
<evidence type="ECO:0000313" key="1">
    <source>
        <dbReference type="Proteomes" id="UP000887576"/>
    </source>
</evidence>